<organism evidence="7 8">
    <name type="scientific">Thalassotalea marina</name>
    <dbReference type="NCBI Taxonomy" id="1673741"/>
    <lineage>
        <taxon>Bacteria</taxon>
        <taxon>Pseudomonadati</taxon>
        <taxon>Pseudomonadota</taxon>
        <taxon>Gammaproteobacteria</taxon>
        <taxon>Alteromonadales</taxon>
        <taxon>Colwelliaceae</taxon>
        <taxon>Thalassotalea</taxon>
    </lineage>
</organism>
<dbReference type="GO" id="GO:0006520">
    <property type="term" value="P:amino acid metabolic process"/>
    <property type="evidence" value="ECO:0007669"/>
    <property type="project" value="InterPro"/>
</dbReference>
<keyword evidence="4 6" id="KW-0456">Lyase</keyword>
<keyword evidence="8" id="KW-1185">Reference proteome</keyword>
<accession>A0A919BQK6</accession>
<dbReference type="InterPro" id="IPR015424">
    <property type="entry name" value="PyrdxlP-dep_Trfase"/>
</dbReference>
<dbReference type="PANTHER" id="PTHR11999:SF165">
    <property type="entry name" value="DECARBOXYLASE, PUTATIVE (AFU_ORTHOLOGUE AFUA_2G04980)-RELATED"/>
    <property type="match status" value="1"/>
</dbReference>
<evidence type="ECO:0000256" key="6">
    <source>
        <dbReference type="RuleBase" id="RU000382"/>
    </source>
</evidence>
<dbReference type="PRINTS" id="PR00800">
    <property type="entry name" value="YHDCRBOXLASE"/>
</dbReference>
<dbReference type="Pfam" id="PF00282">
    <property type="entry name" value="Pyridoxal_deC"/>
    <property type="match status" value="1"/>
</dbReference>
<evidence type="ECO:0000256" key="1">
    <source>
        <dbReference type="ARBA" id="ARBA00001933"/>
    </source>
</evidence>
<dbReference type="GO" id="GO:0016831">
    <property type="term" value="F:carboxy-lyase activity"/>
    <property type="evidence" value="ECO:0007669"/>
    <property type="project" value="InterPro"/>
</dbReference>
<comment type="caution">
    <text evidence="7">The sequence shown here is derived from an EMBL/GenBank/DDBJ whole genome shotgun (WGS) entry which is preliminary data.</text>
</comment>
<evidence type="ECO:0000256" key="2">
    <source>
        <dbReference type="ARBA" id="ARBA00009533"/>
    </source>
</evidence>
<feature type="modified residue" description="N6-(pyridoxal phosphate)lysine" evidence="5">
    <location>
        <position position="282"/>
    </location>
</feature>
<evidence type="ECO:0000256" key="4">
    <source>
        <dbReference type="ARBA" id="ARBA00023239"/>
    </source>
</evidence>
<name>A0A919BQK6_9GAMM</name>
<evidence type="ECO:0000256" key="5">
    <source>
        <dbReference type="PIRSR" id="PIRSR602129-50"/>
    </source>
</evidence>
<dbReference type="Proteomes" id="UP000623842">
    <property type="component" value="Unassembled WGS sequence"/>
</dbReference>
<dbReference type="Gene3D" id="3.90.1150.10">
    <property type="entry name" value="Aspartate Aminotransferase, domain 1"/>
    <property type="match status" value="1"/>
</dbReference>
<evidence type="ECO:0000313" key="8">
    <source>
        <dbReference type="Proteomes" id="UP000623842"/>
    </source>
</evidence>
<evidence type="ECO:0000256" key="3">
    <source>
        <dbReference type="ARBA" id="ARBA00022898"/>
    </source>
</evidence>
<dbReference type="InterPro" id="IPR015422">
    <property type="entry name" value="PyrdxlP-dep_Trfase_small"/>
</dbReference>
<gene>
    <name evidence="7" type="ORF">GCM10017161_36120</name>
</gene>
<dbReference type="PANTHER" id="PTHR11999">
    <property type="entry name" value="GROUP II PYRIDOXAL-5-PHOSPHATE DECARBOXYLASE"/>
    <property type="match status" value="1"/>
</dbReference>
<comment type="similarity">
    <text evidence="2 6">Belongs to the group II decarboxylase family.</text>
</comment>
<comment type="cofactor">
    <cofactor evidence="1 5 6">
        <name>pyridoxal 5'-phosphate</name>
        <dbReference type="ChEBI" id="CHEBI:597326"/>
    </cofactor>
</comment>
<dbReference type="InterPro" id="IPR002129">
    <property type="entry name" value="PyrdxlP-dep_de-COase"/>
</dbReference>
<dbReference type="GO" id="GO:0019752">
    <property type="term" value="P:carboxylic acid metabolic process"/>
    <property type="evidence" value="ECO:0007669"/>
    <property type="project" value="InterPro"/>
</dbReference>
<reference evidence="7" key="1">
    <citation type="journal article" date="2014" name="Int. J. Syst. Evol. Microbiol.">
        <title>Complete genome sequence of Corynebacterium casei LMG S-19264T (=DSM 44701T), isolated from a smear-ripened cheese.</title>
        <authorList>
            <consortium name="US DOE Joint Genome Institute (JGI-PGF)"/>
            <person name="Walter F."/>
            <person name="Albersmeier A."/>
            <person name="Kalinowski J."/>
            <person name="Ruckert C."/>
        </authorList>
    </citation>
    <scope>NUCLEOTIDE SEQUENCE</scope>
    <source>
        <strain evidence="7">KCTC 42731</strain>
    </source>
</reference>
<dbReference type="GO" id="GO:0005737">
    <property type="term" value="C:cytoplasm"/>
    <property type="evidence" value="ECO:0007669"/>
    <property type="project" value="TreeGrafter"/>
</dbReference>
<dbReference type="SUPFAM" id="SSF53383">
    <property type="entry name" value="PLP-dependent transferases"/>
    <property type="match status" value="1"/>
</dbReference>
<evidence type="ECO:0000313" key="7">
    <source>
        <dbReference type="EMBL" id="GHG03662.1"/>
    </source>
</evidence>
<dbReference type="AlphaFoldDB" id="A0A919BQK6"/>
<dbReference type="InterPro" id="IPR010977">
    <property type="entry name" value="Aromatic_deC"/>
</dbReference>
<proteinExistence type="inferred from homology"/>
<sequence>MQEYLSQFNHLASLFLAQLDKMPSAKLNSQIKHKSLSEVPSGATSALLTLQKEIIPQLSGSAGPRYWGFVTGGANPAALFADWLVSTFDQNVSKGGDSIASEVEHQTLSWLRELFYLPDTFDGLITTGATSSNILAAITARQFAGNKQNVHVAKDGMNNLSVEIFASCPHASMVKALGLAGFGQHNITFIEKVENTESINIELLEQDLLESRAVSKIVLASAATVTTTSFDNLESIAKLCQKYNAWLHVDAAFGIFERCLNGPDSLTKGLEFADSITVDFHKWLNVPYDAGGFFTQHLNLVAQSCEVVAPYLINNSDKKDFLAIGIENSRRFRALPIWYTIHTYGREGINQWISQNIECTKLLANWVAKHPKLTLAFEPNLNVCGFYLSEQPQKTNLLLDEINQLGEVFLSPGEWQGKFIIRAALSNWQTKESDIEIAITSIERAINNMCA</sequence>
<keyword evidence="3 5" id="KW-0663">Pyridoxal phosphate</keyword>
<dbReference type="EMBL" id="BNCK01000010">
    <property type="protein sequence ID" value="GHG03662.1"/>
    <property type="molecule type" value="Genomic_DNA"/>
</dbReference>
<reference evidence="7" key="2">
    <citation type="submission" date="2020-09" db="EMBL/GenBank/DDBJ databases">
        <authorList>
            <person name="Sun Q."/>
            <person name="Kim S."/>
        </authorList>
    </citation>
    <scope>NUCLEOTIDE SEQUENCE</scope>
    <source>
        <strain evidence="7">KCTC 42731</strain>
    </source>
</reference>
<dbReference type="Gene3D" id="3.40.640.10">
    <property type="entry name" value="Type I PLP-dependent aspartate aminotransferase-like (Major domain)"/>
    <property type="match status" value="1"/>
</dbReference>
<protein>
    <submittedName>
        <fullName evidence="7">Amino acid decarboxylase</fullName>
    </submittedName>
</protein>
<dbReference type="InterPro" id="IPR015421">
    <property type="entry name" value="PyrdxlP-dep_Trfase_major"/>
</dbReference>
<dbReference type="GO" id="GO:0030170">
    <property type="term" value="F:pyridoxal phosphate binding"/>
    <property type="evidence" value="ECO:0007669"/>
    <property type="project" value="InterPro"/>
</dbReference>